<dbReference type="AlphaFoldDB" id="M5RU22"/>
<dbReference type="Proteomes" id="UP000011991">
    <property type="component" value="Unassembled WGS sequence"/>
</dbReference>
<evidence type="ECO:0000313" key="2">
    <source>
        <dbReference type="EMBL" id="EMI18882.1"/>
    </source>
</evidence>
<accession>M5RU22</accession>
<comment type="caution">
    <text evidence="2">The sequence shown here is derived from an EMBL/GenBank/DDBJ whole genome shotgun (WGS) entry which is preliminary data.</text>
</comment>
<evidence type="ECO:0000313" key="3">
    <source>
        <dbReference type="Proteomes" id="UP000011991"/>
    </source>
</evidence>
<sequence>MNGDFDPFSDRASKGSESYEVVQLILHHIASFSKLQNPDNRSSLAQATLGTNDCPRRSPIGHKYREKNAVKRQTIPAATTSSSGDLILTIQIALTRRLADIEYCPNVGTTVKPCHMPIDGVTITLVVLYVYRRGANGVQVNTHKQTEKLSLSVETLCGLALAVHVCYVFARNFCDAGDRTSCDTLVNDRDEMYR</sequence>
<keyword evidence="3" id="KW-1185">Reference proteome</keyword>
<reference evidence="2 3" key="1">
    <citation type="journal article" date="2013" name="Mar. Genomics">
        <title>Expression of sulfatases in Rhodopirellula baltica and the diversity of sulfatases in the genus Rhodopirellula.</title>
        <authorList>
            <person name="Wegner C.E."/>
            <person name="Richter-Heitmann T."/>
            <person name="Klindworth A."/>
            <person name="Klockow C."/>
            <person name="Richter M."/>
            <person name="Achstetter T."/>
            <person name="Glockner F.O."/>
            <person name="Harder J."/>
        </authorList>
    </citation>
    <scope>NUCLEOTIDE SEQUENCE [LARGE SCALE GENOMIC DNA]</scope>
    <source>
        <strain evidence="2 3">SM1</strain>
    </source>
</reference>
<protein>
    <submittedName>
        <fullName evidence="2">Uncharacterized protein</fullName>
    </submittedName>
</protein>
<evidence type="ECO:0000256" key="1">
    <source>
        <dbReference type="SAM" id="MobiDB-lite"/>
    </source>
</evidence>
<name>M5RU22_9BACT</name>
<organism evidence="2 3">
    <name type="scientific">Rhodopirellula maiorica SM1</name>
    <dbReference type="NCBI Taxonomy" id="1265738"/>
    <lineage>
        <taxon>Bacteria</taxon>
        <taxon>Pseudomonadati</taxon>
        <taxon>Planctomycetota</taxon>
        <taxon>Planctomycetia</taxon>
        <taxon>Pirellulales</taxon>
        <taxon>Pirellulaceae</taxon>
        <taxon>Novipirellula</taxon>
    </lineage>
</organism>
<proteinExistence type="predicted"/>
<dbReference type="EMBL" id="ANOG01000600">
    <property type="protein sequence ID" value="EMI18882.1"/>
    <property type="molecule type" value="Genomic_DNA"/>
</dbReference>
<feature type="region of interest" description="Disordered" evidence="1">
    <location>
        <begin position="44"/>
        <end position="63"/>
    </location>
</feature>
<gene>
    <name evidence="2" type="ORF">RMSM_04192</name>
</gene>